<evidence type="ECO:0000259" key="1">
    <source>
        <dbReference type="SMART" id="SM00760"/>
    </source>
</evidence>
<dbReference type="CDD" id="cd06571">
    <property type="entry name" value="Bac_DnaA_C"/>
    <property type="match status" value="1"/>
</dbReference>
<name>A0A6J7X7G2_9CAUD</name>
<evidence type="ECO:0000313" key="2">
    <source>
        <dbReference type="EMBL" id="CAB5225502.1"/>
    </source>
</evidence>
<feature type="domain" description="Chromosomal replication initiator DnaA C-terminal" evidence="1">
    <location>
        <begin position="19"/>
        <end position="89"/>
    </location>
</feature>
<dbReference type="Pfam" id="PF08299">
    <property type="entry name" value="Bac_DnaA_C"/>
    <property type="match status" value="1"/>
</dbReference>
<dbReference type="InterPro" id="IPR013159">
    <property type="entry name" value="DnaA_C"/>
</dbReference>
<protein>
    <submittedName>
        <fullName evidence="2">Chromosomal replication initiator, DnaA C-terminal</fullName>
    </submittedName>
</protein>
<dbReference type="GO" id="GO:0005524">
    <property type="term" value="F:ATP binding"/>
    <property type="evidence" value="ECO:0007669"/>
    <property type="project" value="InterPro"/>
</dbReference>
<dbReference type="EMBL" id="LR798344">
    <property type="protein sequence ID" value="CAB5225502.1"/>
    <property type="molecule type" value="Genomic_DNA"/>
</dbReference>
<dbReference type="Gene3D" id="1.10.1750.10">
    <property type="match status" value="1"/>
</dbReference>
<gene>
    <name evidence="2" type="ORF">UFOVP749_30</name>
</gene>
<dbReference type="GO" id="GO:0043565">
    <property type="term" value="F:sequence-specific DNA binding"/>
    <property type="evidence" value="ECO:0007669"/>
    <property type="project" value="InterPro"/>
</dbReference>
<dbReference type="InterPro" id="IPR010921">
    <property type="entry name" value="Trp_repressor/repl_initiator"/>
</dbReference>
<dbReference type="SMART" id="SM00760">
    <property type="entry name" value="Bac_DnaA_C"/>
    <property type="match status" value="1"/>
</dbReference>
<dbReference type="GO" id="GO:0006270">
    <property type="term" value="P:DNA replication initiation"/>
    <property type="evidence" value="ECO:0007669"/>
    <property type="project" value="InterPro"/>
</dbReference>
<dbReference type="GO" id="GO:0006275">
    <property type="term" value="P:regulation of DNA replication"/>
    <property type="evidence" value="ECO:0007669"/>
    <property type="project" value="InterPro"/>
</dbReference>
<dbReference type="SUPFAM" id="SSF48295">
    <property type="entry name" value="TrpR-like"/>
    <property type="match status" value="1"/>
</dbReference>
<accession>A0A6J7X7G2</accession>
<organism evidence="2">
    <name type="scientific">uncultured Caudovirales phage</name>
    <dbReference type="NCBI Taxonomy" id="2100421"/>
    <lineage>
        <taxon>Viruses</taxon>
        <taxon>Duplodnaviria</taxon>
        <taxon>Heunggongvirae</taxon>
        <taxon>Uroviricota</taxon>
        <taxon>Caudoviricetes</taxon>
        <taxon>Peduoviridae</taxon>
        <taxon>Maltschvirus</taxon>
        <taxon>Maltschvirus maltsch</taxon>
    </lineage>
</organism>
<proteinExistence type="predicted"/>
<sequence length="112" mass="12945">MNMFPKWYRPAAVLRSRRSGLSVVKAVMNEFQIDKESLESSSRKKKPVRARQVAWYVMSRNCPHMSYLQMARMLGRTDHSTAFHGVRVVQDLIAIDDDFAAAVERVEMALRD</sequence>
<reference evidence="2" key="1">
    <citation type="submission" date="2020-05" db="EMBL/GenBank/DDBJ databases">
        <authorList>
            <person name="Chiriac C."/>
            <person name="Salcher M."/>
            <person name="Ghai R."/>
            <person name="Kavagutti S V."/>
        </authorList>
    </citation>
    <scope>NUCLEOTIDE SEQUENCE</scope>
</reference>